<dbReference type="EMBL" id="JAVRRG010000228">
    <property type="protein sequence ID" value="KAK5077391.1"/>
    <property type="molecule type" value="Genomic_DNA"/>
</dbReference>
<dbReference type="Proteomes" id="UP001345013">
    <property type="component" value="Unassembled WGS sequence"/>
</dbReference>
<evidence type="ECO:0000256" key="1">
    <source>
        <dbReference type="SAM" id="MobiDB-lite"/>
    </source>
</evidence>
<comment type="caution">
    <text evidence="2">The sequence shown here is derived from an EMBL/GenBank/DDBJ whole genome shotgun (WGS) entry which is preliminary data.</text>
</comment>
<name>A0ABR0JWM4_9EURO</name>
<dbReference type="PANTHER" id="PTHR24216:SF65">
    <property type="entry name" value="PAXILLIN-LIKE PROTEIN 1"/>
    <property type="match status" value="1"/>
</dbReference>
<feature type="region of interest" description="Disordered" evidence="1">
    <location>
        <begin position="1289"/>
        <end position="1328"/>
    </location>
</feature>
<sequence>MAPFSFNPRAAGFFPSGLLTGILNIGAPPPAPPSASSTHSSLNPVAAVFTPSPTPSTNSTTGGATSATSSPVVEVGESSFVSDEGSPSSRMSRSVTRERSSSVRRSYSGDRAPSPVRSASVPRSFAPPSLASTRTQEQVLGADEDGYKPPLVVDGAGPASRFEMVFNPTAPVFVPLPAESRPLEQTRPLNPLALEYTPNDMLIARAQLSIILGLPVSDEYNMRFQTWAVPMPCAFVPVETHTHQHTGYAAAPALNDWNLEATGVVPVIEEQSSTPTSRLAPQSAKFMPQNYFDNRCTDFLWTPSTSSKPKPKRVFSPYGEFNPLTKGFAPNTWKDLIKRKNLKPNAKSFVPGQLWMDAVVETFTYPILTVRWEIINEIFARIVKQVEALRITITTTSSCRSLIRQSNKAVLVVRPSTISKPTQVAKEFVSGPKDTVTAVVRRLDAGAPTFVPWTPFLLQALWWYRTLILAAAYFMSLPNTCTEIIRRPNPLAKTFTPIKDLIVFYQGSITDLMLCGALVAVKIVSFESAVSLGPTPATMPTLRPRLFVSSLCFPLPSISNLGWNGNNSTLQLAVLSEMPDLDAASDLLPVFRAPLRDMPVALAVLFTQLDVDDFVGVLRSVVVSTLAIPPQAQSELEELEELETMTGPLVVDSTTYVDAAPDIAEDDSEEEVFDPEAPLELPPRPSSPNPDNWDRETIFATDDDPTTMALPSADYDKSFVSGFPTLTIADIVKDTKRDIHPFTHLLKPFSQLCEEGFGPSEKQLDSDFDGWRKRERIAQQPVGHHLSFFGNSVPCKSDTSPAKSMAIIFSTPKPELAPNATDTNFGRHIALKNAFLFVDPIVYVGDRSVPEFLFGSALENHAIYETFKFYSSPGTWQHEVREPDDDHIGLDTLDPTHYPEEYAVLNGIDSSCLQPTRESVLGGACSAHAKSVEARKTAAEEWRKQRDALRTFIKLDPHTCFPQSNLRLSYTPESMLAEELAEQEAEEYDPNEIFAGAVAQDSLLRPDSRSWADIDEDDWDDGHSNIHAVGSSTVDAFEEATSESDPEAPLLIAGGEERSPAPAVSADNSTTAIGPSDHFIPGLVEDYADSVAEAESTPESTATEDETQAVMGVSESPIYEQSEDETLESKAIDADDAYISDDDLFGMSFREEYKAIHGRSPPESPSKDPSPKTSSEEPSSEEDSPNSEELSPVPSLEVRRLTSDALRAVSGDFATPSKKGREPEFECIVETPDSVKKIMNTGSAHRMLSDPDSSSAIPEGRMFGVFKDLSSPPKRRISRSPALRDLSAAFHEGPDRKHKAQKAAATLSEIREDDEDAPESPDTPTMKRSLSLSDINQEFRDFHGIPGLGQKPLSEEINTNNYELKTPISKKNWNARRASIAQLTPICDEESTPVTQRPVTPAHQDYSDTMMTPDPPSSPSIPSDTPEIDSDDSETEIGGAVVQQTYRVSTHDLPRTSQRASPVRRPLRQSPLSTRIGIFNGPLAPHQHFFSDFDGAWEHTAHRFSGSSYSRLGHDAVTLVSPSPDDVVTQPSISHSQNAATRPSLTKRLTTHLFGPRKETITTDATDTNETKPKGFLRKVFNTLTRRR</sequence>
<accession>A0ABR0JWM4</accession>
<dbReference type="PANTHER" id="PTHR24216">
    <property type="entry name" value="PAXILLIN-RELATED"/>
    <property type="match status" value="1"/>
</dbReference>
<proteinExistence type="predicted"/>
<organism evidence="2 3">
    <name type="scientific">Lithohypha guttulata</name>
    <dbReference type="NCBI Taxonomy" id="1690604"/>
    <lineage>
        <taxon>Eukaryota</taxon>
        <taxon>Fungi</taxon>
        <taxon>Dikarya</taxon>
        <taxon>Ascomycota</taxon>
        <taxon>Pezizomycotina</taxon>
        <taxon>Eurotiomycetes</taxon>
        <taxon>Chaetothyriomycetidae</taxon>
        <taxon>Chaetothyriales</taxon>
        <taxon>Trichomeriaceae</taxon>
        <taxon>Lithohypha</taxon>
    </lineage>
</organism>
<feature type="compositionally biased region" description="Low complexity" evidence="1">
    <location>
        <begin position="1090"/>
        <end position="1101"/>
    </location>
</feature>
<keyword evidence="3" id="KW-1185">Reference proteome</keyword>
<reference evidence="2 3" key="1">
    <citation type="submission" date="2023-08" db="EMBL/GenBank/DDBJ databases">
        <title>Black Yeasts Isolated from many extreme environments.</title>
        <authorList>
            <person name="Coleine C."/>
            <person name="Stajich J.E."/>
            <person name="Selbmann L."/>
        </authorList>
    </citation>
    <scope>NUCLEOTIDE SEQUENCE [LARGE SCALE GENOMIC DNA]</scope>
    <source>
        <strain evidence="2 3">CCFEE 5885</strain>
    </source>
</reference>
<feature type="region of interest" description="Disordered" evidence="1">
    <location>
        <begin position="1391"/>
        <end position="1433"/>
    </location>
</feature>
<feature type="compositionally biased region" description="Low complexity" evidence="1">
    <location>
        <begin position="55"/>
        <end position="71"/>
    </location>
</feature>
<feature type="region of interest" description="Disordered" evidence="1">
    <location>
        <begin position="1090"/>
        <end position="1199"/>
    </location>
</feature>
<evidence type="ECO:0000313" key="2">
    <source>
        <dbReference type="EMBL" id="KAK5077391.1"/>
    </source>
</evidence>
<feature type="region of interest" description="Disordered" evidence="1">
    <location>
        <begin position="30"/>
        <end position="146"/>
    </location>
</feature>
<evidence type="ECO:0000313" key="3">
    <source>
        <dbReference type="Proteomes" id="UP001345013"/>
    </source>
</evidence>
<feature type="compositionally biased region" description="Acidic residues" evidence="1">
    <location>
        <begin position="1134"/>
        <end position="1144"/>
    </location>
</feature>
<feature type="compositionally biased region" description="Low complexity" evidence="1">
    <location>
        <begin position="103"/>
        <end position="124"/>
    </location>
</feature>
<feature type="region of interest" description="Disordered" evidence="1">
    <location>
        <begin position="665"/>
        <end position="697"/>
    </location>
</feature>
<gene>
    <name evidence="2" type="ORF">LTR24_009695</name>
</gene>
<protein>
    <submittedName>
        <fullName evidence="2">Uncharacterized protein</fullName>
    </submittedName>
</protein>
<feature type="compositionally biased region" description="Acidic residues" evidence="1">
    <location>
        <begin position="665"/>
        <end position="674"/>
    </location>
</feature>